<dbReference type="CDD" id="cd05233">
    <property type="entry name" value="SDR_c"/>
    <property type="match status" value="1"/>
</dbReference>
<dbReference type="PIRSF" id="PIRSF000126">
    <property type="entry name" value="11-beta-HSD1"/>
    <property type="match status" value="1"/>
</dbReference>
<dbReference type="PRINTS" id="PR00080">
    <property type="entry name" value="SDRFAMILY"/>
</dbReference>
<dbReference type="SUPFAM" id="SSF51735">
    <property type="entry name" value="NAD(P)-binding Rossmann-fold domains"/>
    <property type="match status" value="1"/>
</dbReference>
<evidence type="ECO:0000313" key="5">
    <source>
        <dbReference type="Proteomes" id="UP000589626"/>
    </source>
</evidence>
<evidence type="ECO:0000256" key="1">
    <source>
        <dbReference type="ARBA" id="ARBA00006484"/>
    </source>
</evidence>
<gene>
    <name evidence="4" type="ORF">FHU40_001351</name>
</gene>
<dbReference type="AlphaFoldDB" id="A0A7W4VTV9"/>
<dbReference type="InterPro" id="IPR002347">
    <property type="entry name" value="SDR_fam"/>
</dbReference>
<evidence type="ECO:0000256" key="2">
    <source>
        <dbReference type="ARBA" id="ARBA00023002"/>
    </source>
</evidence>
<evidence type="ECO:0008006" key="6">
    <source>
        <dbReference type="Google" id="ProtNLM"/>
    </source>
</evidence>
<dbReference type="RefSeq" id="WP_183591438.1">
    <property type="nucleotide sequence ID" value="NZ_JACHWR010000001.1"/>
</dbReference>
<protein>
    <recommendedName>
        <fullName evidence="6">SDR family oxidoreductase</fullName>
    </recommendedName>
</protein>
<sequence length="256" mass="28203">MSDSRRTALVTGATAGIGRSFAHQLAGRGHDLVLVARDRERLESEAELLRSTYAVDVEVLPADLVDRGQLAAVEARLADRNRPVDLLVNNAGFGLKRRFLDNAVDDEQAMLDVLVTAVMRLSHAALGPMAERGRGGVINVSSVASFLPRGSYSAAKAWVNSFSEWAAYEYRDRGVTVTCLCPGFTRTEFHERMDVSRGSAPGFLWLDADELVATALDDHEKGRVWSIPSPQYRVIARLARIVPTPVLRRFQSLGRR</sequence>
<dbReference type="PRINTS" id="PR00081">
    <property type="entry name" value="GDHRDH"/>
</dbReference>
<evidence type="ECO:0000313" key="4">
    <source>
        <dbReference type="EMBL" id="MBB3041550.1"/>
    </source>
</evidence>
<comment type="similarity">
    <text evidence="1 3">Belongs to the short-chain dehydrogenases/reductases (SDR) family.</text>
</comment>
<dbReference type="PANTHER" id="PTHR44196:SF2">
    <property type="entry name" value="SHORT-CHAIN DEHYDROGENASE-RELATED"/>
    <property type="match status" value="1"/>
</dbReference>
<dbReference type="Pfam" id="PF00106">
    <property type="entry name" value="adh_short"/>
    <property type="match status" value="1"/>
</dbReference>
<dbReference type="InterPro" id="IPR036291">
    <property type="entry name" value="NAD(P)-bd_dom_sf"/>
</dbReference>
<dbReference type="GO" id="GO:0016020">
    <property type="term" value="C:membrane"/>
    <property type="evidence" value="ECO:0007669"/>
    <property type="project" value="TreeGrafter"/>
</dbReference>
<dbReference type="PANTHER" id="PTHR44196">
    <property type="entry name" value="DEHYDROGENASE/REDUCTASE SDR FAMILY MEMBER 7B"/>
    <property type="match status" value="1"/>
</dbReference>
<dbReference type="GO" id="GO:0016491">
    <property type="term" value="F:oxidoreductase activity"/>
    <property type="evidence" value="ECO:0007669"/>
    <property type="project" value="UniProtKB-KW"/>
</dbReference>
<reference evidence="4 5" key="1">
    <citation type="submission" date="2020-08" db="EMBL/GenBank/DDBJ databases">
        <title>Sequencing the genomes of 1000 actinobacteria strains.</title>
        <authorList>
            <person name="Klenk H.-P."/>
        </authorList>
    </citation>
    <scope>NUCLEOTIDE SEQUENCE [LARGE SCALE GENOMIC DNA]</scope>
    <source>
        <strain evidence="4 5">DSM 105498</strain>
    </source>
</reference>
<proteinExistence type="inferred from homology"/>
<dbReference type="EMBL" id="JACHWR010000001">
    <property type="protein sequence ID" value="MBB3041550.1"/>
    <property type="molecule type" value="Genomic_DNA"/>
</dbReference>
<dbReference type="Gene3D" id="3.40.50.720">
    <property type="entry name" value="NAD(P)-binding Rossmann-like Domain"/>
    <property type="match status" value="1"/>
</dbReference>
<name>A0A7W4VTV9_9ACTN</name>
<comment type="caution">
    <text evidence="4">The sequence shown here is derived from an EMBL/GenBank/DDBJ whole genome shotgun (WGS) entry which is preliminary data.</text>
</comment>
<accession>A0A7W4VTV9</accession>
<dbReference type="Proteomes" id="UP000589626">
    <property type="component" value="Unassembled WGS sequence"/>
</dbReference>
<keyword evidence="5" id="KW-1185">Reference proteome</keyword>
<keyword evidence="2" id="KW-0560">Oxidoreductase</keyword>
<evidence type="ECO:0000256" key="3">
    <source>
        <dbReference type="RuleBase" id="RU000363"/>
    </source>
</evidence>
<organism evidence="4 5">
    <name type="scientific">Nocardioides soli</name>
    <dbReference type="NCBI Taxonomy" id="1036020"/>
    <lineage>
        <taxon>Bacteria</taxon>
        <taxon>Bacillati</taxon>
        <taxon>Actinomycetota</taxon>
        <taxon>Actinomycetes</taxon>
        <taxon>Propionibacteriales</taxon>
        <taxon>Nocardioidaceae</taxon>
        <taxon>Nocardioides</taxon>
    </lineage>
</organism>